<dbReference type="InterPro" id="IPR050832">
    <property type="entry name" value="Bact_Acetyltransf"/>
</dbReference>
<dbReference type="RefSeq" id="WP_039756784.1">
    <property type="nucleotide sequence ID" value="NZ_CP031968.1"/>
</dbReference>
<evidence type="ECO:0000313" key="4">
    <source>
        <dbReference type="EMBL" id="AXT49151.1"/>
    </source>
</evidence>
<evidence type="ECO:0000256" key="2">
    <source>
        <dbReference type="ARBA" id="ARBA00023315"/>
    </source>
</evidence>
<keyword evidence="1" id="KW-0808">Transferase</keyword>
<evidence type="ECO:0000313" key="5">
    <source>
        <dbReference type="Proteomes" id="UP000259465"/>
    </source>
</evidence>
<feature type="domain" description="N-acetyltransferase" evidence="3">
    <location>
        <begin position="9"/>
        <end position="176"/>
    </location>
</feature>
<dbReference type="KEGG" id="crz:D1345_14490"/>
<dbReference type="PROSITE" id="PS51186">
    <property type="entry name" value="GNAT"/>
    <property type="match status" value="1"/>
</dbReference>
<keyword evidence="2" id="KW-0012">Acyltransferase</keyword>
<proteinExistence type="predicted"/>
<dbReference type="AlphaFoldDB" id="A0AAD0WAX6"/>
<reference evidence="4 5" key="1">
    <citation type="submission" date="2018-08" db="EMBL/GenBank/DDBJ databases">
        <title>Complete genome sequence of JP2-74.</title>
        <authorList>
            <person name="Wu L."/>
        </authorList>
    </citation>
    <scope>NUCLEOTIDE SEQUENCE [LARGE SCALE GENOMIC DNA]</scope>
    <source>
        <strain evidence="4 5">JP2-74</strain>
    </source>
</reference>
<gene>
    <name evidence="4" type="ORF">D1345_14490</name>
</gene>
<evidence type="ECO:0000256" key="1">
    <source>
        <dbReference type="ARBA" id="ARBA00022679"/>
    </source>
</evidence>
<name>A0AAD0WAX6_9NEIS</name>
<dbReference type="SUPFAM" id="SSF55729">
    <property type="entry name" value="Acyl-CoA N-acyltransferases (Nat)"/>
    <property type="match status" value="1"/>
</dbReference>
<organism evidence="4 5">
    <name type="scientific">Chromobacterium rhizoryzae</name>
    <dbReference type="NCBI Taxonomy" id="1778675"/>
    <lineage>
        <taxon>Bacteria</taxon>
        <taxon>Pseudomonadati</taxon>
        <taxon>Pseudomonadota</taxon>
        <taxon>Betaproteobacteria</taxon>
        <taxon>Neisseriales</taxon>
        <taxon>Chromobacteriaceae</taxon>
        <taxon>Chromobacterium</taxon>
    </lineage>
</organism>
<dbReference type="Gene3D" id="3.40.630.30">
    <property type="match status" value="1"/>
</dbReference>
<evidence type="ECO:0000259" key="3">
    <source>
        <dbReference type="PROSITE" id="PS51186"/>
    </source>
</evidence>
<dbReference type="PANTHER" id="PTHR43877">
    <property type="entry name" value="AMINOALKYLPHOSPHONATE N-ACETYLTRANSFERASE-RELATED-RELATED"/>
    <property type="match status" value="1"/>
</dbReference>
<dbReference type="InterPro" id="IPR016181">
    <property type="entry name" value="Acyl_CoA_acyltransferase"/>
</dbReference>
<accession>A0AAD0WAX6</accession>
<dbReference type="Pfam" id="PF13508">
    <property type="entry name" value="Acetyltransf_7"/>
    <property type="match status" value="1"/>
</dbReference>
<dbReference type="GO" id="GO:0016747">
    <property type="term" value="F:acyltransferase activity, transferring groups other than amino-acyl groups"/>
    <property type="evidence" value="ECO:0007669"/>
    <property type="project" value="InterPro"/>
</dbReference>
<protein>
    <submittedName>
        <fullName evidence="4">N-acetyltransferase</fullName>
    </submittedName>
</protein>
<dbReference type="EMBL" id="CP031968">
    <property type="protein sequence ID" value="AXT49151.1"/>
    <property type="molecule type" value="Genomic_DNA"/>
</dbReference>
<sequence length="178" mass="19301">MENAESDGVIIRRAGVADAPAVLKIFDEIIAWFVAMGNAEQWGSEPWSAQPRQVERVVEACSLPGAWVAEERGGAVLAALVLGEAMPYVPAVTEPEIYVRLLVASRRPSARGIGRRLMAFADEQARLAGVKRLRVDCYGGGSGALPRFYESCGYERIAAFDVDGWPCQLLERVHAPAS</sequence>
<dbReference type="InterPro" id="IPR000182">
    <property type="entry name" value="GNAT_dom"/>
</dbReference>
<dbReference type="PANTHER" id="PTHR43877:SF2">
    <property type="entry name" value="AMINOALKYLPHOSPHONATE N-ACETYLTRANSFERASE-RELATED"/>
    <property type="match status" value="1"/>
</dbReference>
<dbReference type="Proteomes" id="UP000259465">
    <property type="component" value="Chromosome"/>
</dbReference>
<keyword evidence="5" id="KW-1185">Reference proteome</keyword>